<name>A0A839UYZ9_9PROT</name>
<dbReference type="CDD" id="cd07067">
    <property type="entry name" value="HP_PGM_like"/>
    <property type="match status" value="1"/>
</dbReference>
<dbReference type="GO" id="GO:0004331">
    <property type="term" value="F:fructose-2,6-bisphosphate 2-phosphatase activity"/>
    <property type="evidence" value="ECO:0007669"/>
    <property type="project" value="TreeGrafter"/>
</dbReference>
<dbReference type="GO" id="GO:0005829">
    <property type="term" value="C:cytosol"/>
    <property type="evidence" value="ECO:0007669"/>
    <property type="project" value="TreeGrafter"/>
</dbReference>
<protein>
    <submittedName>
        <fullName evidence="4">Putative phosphoglycerate mutase</fullName>
        <ecNumber evidence="4">5.4.2.12</ecNumber>
    </submittedName>
</protein>
<dbReference type="GO" id="GO:0004619">
    <property type="term" value="F:phosphoglycerate mutase activity"/>
    <property type="evidence" value="ECO:0007669"/>
    <property type="project" value="UniProtKB-EC"/>
</dbReference>
<dbReference type="Proteomes" id="UP000557688">
    <property type="component" value="Unassembled WGS sequence"/>
</dbReference>
<organism evidence="4 5">
    <name type="scientific">Endobacter medicaginis</name>
    <dbReference type="NCBI Taxonomy" id="1181271"/>
    <lineage>
        <taxon>Bacteria</taxon>
        <taxon>Pseudomonadati</taxon>
        <taxon>Pseudomonadota</taxon>
        <taxon>Alphaproteobacteria</taxon>
        <taxon>Acetobacterales</taxon>
        <taxon>Acetobacteraceae</taxon>
        <taxon>Endobacter</taxon>
    </lineage>
</organism>
<dbReference type="EMBL" id="JACHXV010000018">
    <property type="protein sequence ID" value="MBB3175117.1"/>
    <property type="molecule type" value="Genomic_DNA"/>
</dbReference>
<feature type="active site" description="Proton donor/acceptor" evidence="2">
    <location>
        <position position="102"/>
    </location>
</feature>
<dbReference type="EC" id="5.4.2.12" evidence="4"/>
<dbReference type="GO" id="GO:0045820">
    <property type="term" value="P:negative regulation of glycolytic process"/>
    <property type="evidence" value="ECO:0007669"/>
    <property type="project" value="TreeGrafter"/>
</dbReference>
<dbReference type="PANTHER" id="PTHR46517:SF1">
    <property type="entry name" value="FRUCTOSE-2,6-BISPHOSPHATASE TIGAR"/>
    <property type="match status" value="1"/>
</dbReference>
<dbReference type="PANTHER" id="PTHR46517">
    <property type="entry name" value="FRUCTOSE-2,6-BISPHOSPHATASE TIGAR"/>
    <property type="match status" value="1"/>
</dbReference>
<evidence type="ECO:0000256" key="2">
    <source>
        <dbReference type="PIRSR" id="PIRSR613078-1"/>
    </source>
</evidence>
<feature type="binding site" evidence="3">
    <location>
        <begin position="18"/>
        <end position="25"/>
    </location>
    <ligand>
        <name>substrate</name>
    </ligand>
</feature>
<dbReference type="SMART" id="SM00855">
    <property type="entry name" value="PGAM"/>
    <property type="match status" value="1"/>
</dbReference>
<feature type="binding site" evidence="3">
    <location>
        <position position="72"/>
    </location>
    <ligand>
        <name>substrate</name>
    </ligand>
</feature>
<dbReference type="InterPro" id="IPR013078">
    <property type="entry name" value="His_Pase_superF_clade-1"/>
</dbReference>
<gene>
    <name evidence="4" type="ORF">FHR90_002966</name>
</gene>
<dbReference type="RefSeq" id="WP_183275470.1">
    <property type="nucleotide sequence ID" value="NZ_JACHXV010000018.1"/>
</dbReference>
<reference evidence="4 5" key="1">
    <citation type="submission" date="2020-08" db="EMBL/GenBank/DDBJ databases">
        <title>Genomic Encyclopedia of Type Strains, Phase III (KMG-III): the genomes of soil and plant-associated and newly described type strains.</title>
        <authorList>
            <person name="Whitman W."/>
        </authorList>
    </citation>
    <scope>NUCLEOTIDE SEQUENCE [LARGE SCALE GENOMIC DNA]</scope>
    <source>
        <strain evidence="4 5">CECT 8088</strain>
    </source>
</reference>
<feature type="active site" description="Tele-phosphohistidine intermediate" evidence="2">
    <location>
        <position position="19"/>
    </location>
</feature>
<dbReference type="SUPFAM" id="SSF53254">
    <property type="entry name" value="Phosphoglycerate mutase-like"/>
    <property type="match status" value="1"/>
</dbReference>
<dbReference type="Gene3D" id="3.40.50.1240">
    <property type="entry name" value="Phosphoglycerate mutase-like"/>
    <property type="match status" value="1"/>
</dbReference>
<evidence type="ECO:0000313" key="5">
    <source>
        <dbReference type="Proteomes" id="UP000557688"/>
    </source>
</evidence>
<keyword evidence="4" id="KW-0413">Isomerase</keyword>
<evidence type="ECO:0000313" key="4">
    <source>
        <dbReference type="EMBL" id="MBB3175117.1"/>
    </source>
</evidence>
<evidence type="ECO:0000256" key="1">
    <source>
        <dbReference type="ARBA" id="ARBA00022801"/>
    </source>
</evidence>
<evidence type="ECO:0000256" key="3">
    <source>
        <dbReference type="PIRSR" id="PIRSR613078-2"/>
    </source>
</evidence>
<keyword evidence="1" id="KW-0378">Hydrolase</keyword>
<proteinExistence type="predicted"/>
<dbReference type="InterPro" id="IPR029033">
    <property type="entry name" value="His_PPase_superfam"/>
</dbReference>
<sequence length="205" mass="21838">MPGSSPALLAPRAYWYLRHGETDWNARGLSQGRSDIPLNEKGLAQAEAAGRAIGEITRDAPIGLIVSSPLIRAARTAQIASRHMAQDAGEVLPVTYDDDLREVSFGVQEGQPMGDWYDAWIAGDYTPEGAEPFAELRARAIAAVDRATGAATALGRGPALIVAHGALFRALRSAMGLRANERLPNAVPMWCDPNDGAWTLSVHAA</sequence>
<dbReference type="Pfam" id="PF00300">
    <property type="entry name" value="His_Phos_1"/>
    <property type="match status" value="1"/>
</dbReference>
<dbReference type="GO" id="GO:0043456">
    <property type="term" value="P:regulation of pentose-phosphate shunt"/>
    <property type="evidence" value="ECO:0007669"/>
    <property type="project" value="TreeGrafter"/>
</dbReference>
<dbReference type="AlphaFoldDB" id="A0A839UYZ9"/>
<dbReference type="InterPro" id="IPR051695">
    <property type="entry name" value="Phosphoglycerate_Mutase"/>
</dbReference>
<keyword evidence="5" id="KW-1185">Reference proteome</keyword>
<accession>A0A839UYZ9</accession>
<comment type="caution">
    <text evidence="4">The sequence shown here is derived from an EMBL/GenBank/DDBJ whole genome shotgun (WGS) entry which is preliminary data.</text>
</comment>